<dbReference type="Gene3D" id="1.10.530.10">
    <property type="match status" value="1"/>
</dbReference>
<feature type="domain" description="LysM" evidence="2">
    <location>
        <begin position="320"/>
        <end position="363"/>
    </location>
</feature>
<evidence type="ECO:0000256" key="1">
    <source>
        <dbReference type="ARBA" id="ARBA00007734"/>
    </source>
</evidence>
<sequence length="451" mass="51804">MKSIPCLHSNLIRLVFLFGVLGSMSGCEFLTGKSESMGMREEWRDNLWKRAQASFMLQDMYDAKEVRSHQVWFKQNQPYLNRTSDRGARYLYYILGEIERRKMPGEIALLPIIESAFQPFAYSPSHASGIWQFIPATGKRYGLKQNWWYDGRRDILSSTQAALDYLQDLHRRFDGNWLLAVAAYNAGEGNVEQAIKRNRDAGKPVDFWSLDLPSETYDYVPRLLALASIVQKPAKYSLVLKKIPNRPYFQQVPTNGQIELAQAARIANLPVDEIHKLNPAFRRWATDPDGPHYLLLPINRVDTFRKGLAQLPPKQRVQWLKHVVKRGESLSTIAVRFNTTVTALRQINSLKGDMIRIGQNILIPTEGRISSNHHRSKAKLAVAQKPLIEQKTSKKRHIYTVRLGDSLWRIAHRYRISVAQIISWNGLTRNSVLVPGQRLKLYLGMSEPEKS</sequence>
<organism evidence="3">
    <name type="scientific">Candidatus Kentrum sp. LFY</name>
    <dbReference type="NCBI Taxonomy" id="2126342"/>
    <lineage>
        <taxon>Bacteria</taxon>
        <taxon>Pseudomonadati</taxon>
        <taxon>Pseudomonadota</taxon>
        <taxon>Gammaproteobacteria</taxon>
        <taxon>Candidatus Kentrum</taxon>
    </lineage>
</organism>
<dbReference type="GO" id="GO:0000270">
    <property type="term" value="P:peptidoglycan metabolic process"/>
    <property type="evidence" value="ECO:0007669"/>
    <property type="project" value="InterPro"/>
</dbReference>
<proteinExistence type="inferred from homology"/>
<comment type="similarity">
    <text evidence="1">Belongs to the transglycosylase Slt family.</text>
</comment>
<dbReference type="InterPro" id="IPR023346">
    <property type="entry name" value="Lysozyme-like_dom_sf"/>
</dbReference>
<dbReference type="GO" id="GO:0008932">
    <property type="term" value="F:lytic endotransglycosylase activity"/>
    <property type="evidence" value="ECO:0007669"/>
    <property type="project" value="TreeGrafter"/>
</dbReference>
<dbReference type="PROSITE" id="PS51257">
    <property type="entry name" value="PROKAR_LIPOPROTEIN"/>
    <property type="match status" value="1"/>
</dbReference>
<dbReference type="AlphaFoldDB" id="A0A450UQU7"/>
<accession>A0A450UQU7</accession>
<gene>
    <name evidence="3" type="ORF">BECKLFY1418B_GA0070995_106314</name>
</gene>
<dbReference type="PANTHER" id="PTHR33734">
    <property type="entry name" value="LYSM DOMAIN-CONTAINING GPI-ANCHORED PROTEIN 2"/>
    <property type="match status" value="1"/>
</dbReference>
<dbReference type="InterPro" id="IPR000189">
    <property type="entry name" value="Transglyc_AS"/>
</dbReference>
<dbReference type="SUPFAM" id="SSF54106">
    <property type="entry name" value="LysM domain"/>
    <property type="match status" value="2"/>
</dbReference>
<dbReference type="SUPFAM" id="SSF53955">
    <property type="entry name" value="Lysozyme-like"/>
    <property type="match status" value="1"/>
</dbReference>
<dbReference type="Pfam" id="PF01476">
    <property type="entry name" value="LysM"/>
    <property type="match status" value="2"/>
</dbReference>
<dbReference type="InterPro" id="IPR018392">
    <property type="entry name" value="LysM"/>
</dbReference>
<dbReference type="GO" id="GO:0016020">
    <property type="term" value="C:membrane"/>
    <property type="evidence" value="ECO:0007669"/>
    <property type="project" value="InterPro"/>
</dbReference>
<dbReference type="Gene3D" id="3.10.350.10">
    <property type="entry name" value="LysM domain"/>
    <property type="match status" value="2"/>
</dbReference>
<name>A0A450UQU7_9GAMM</name>
<dbReference type="PANTHER" id="PTHR33734:SF22">
    <property type="entry name" value="MEMBRANE-BOUND LYTIC MUREIN TRANSGLYCOSYLASE D"/>
    <property type="match status" value="1"/>
</dbReference>
<dbReference type="PROSITE" id="PS51782">
    <property type="entry name" value="LYSM"/>
    <property type="match status" value="2"/>
</dbReference>
<dbReference type="CDD" id="cd00118">
    <property type="entry name" value="LysM"/>
    <property type="match status" value="2"/>
</dbReference>
<evidence type="ECO:0000259" key="2">
    <source>
        <dbReference type="PROSITE" id="PS51782"/>
    </source>
</evidence>
<protein>
    <submittedName>
        <fullName evidence="3">Membrane-bound lytic murein transglycosylase D</fullName>
    </submittedName>
</protein>
<dbReference type="CDD" id="cd16894">
    <property type="entry name" value="MltD-like"/>
    <property type="match status" value="1"/>
</dbReference>
<reference evidence="3" key="1">
    <citation type="submission" date="2019-02" db="EMBL/GenBank/DDBJ databases">
        <authorList>
            <person name="Gruber-Vodicka R. H."/>
            <person name="Seah K. B. B."/>
        </authorList>
    </citation>
    <scope>NUCLEOTIDE SEQUENCE</scope>
    <source>
        <strain evidence="3">BECK_M7</strain>
    </source>
</reference>
<dbReference type="FunFam" id="1.10.530.10:FF:000004">
    <property type="entry name" value="Membrane-bound lytic murein transglycosylase D"/>
    <property type="match status" value="1"/>
</dbReference>
<dbReference type="Pfam" id="PF01464">
    <property type="entry name" value="SLT"/>
    <property type="match status" value="1"/>
</dbReference>
<evidence type="ECO:0000313" key="3">
    <source>
        <dbReference type="EMBL" id="VFJ94846.1"/>
    </source>
</evidence>
<dbReference type="SMART" id="SM00257">
    <property type="entry name" value="LysM"/>
    <property type="match status" value="2"/>
</dbReference>
<dbReference type="InterPro" id="IPR036779">
    <property type="entry name" value="LysM_dom_sf"/>
</dbReference>
<dbReference type="PROSITE" id="PS00922">
    <property type="entry name" value="TRANSGLYCOSYLASE"/>
    <property type="match status" value="1"/>
</dbReference>
<dbReference type="EMBL" id="CAADFF010000063">
    <property type="protein sequence ID" value="VFJ94846.1"/>
    <property type="molecule type" value="Genomic_DNA"/>
</dbReference>
<feature type="domain" description="LysM" evidence="2">
    <location>
        <begin position="397"/>
        <end position="441"/>
    </location>
</feature>
<dbReference type="InterPro" id="IPR008258">
    <property type="entry name" value="Transglycosylase_SLT_dom_1"/>
</dbReference>